<gene>
    <name evidence="2" type="ORF">Hs30E_12170</name>
</gene>
<dbReference type="EMBL" id="BLLI01000033">
    <property type="protein sequence ID" value="GFH42666.1"/>
    <property type="molecule type" value="Genomic_DNA"/>
</dbReference>
<keyword evidence="3" id="KW-1185">Reference proteome</keyword>
<keyword evidence="1" id="KW-0812">Transmembrane</keyword>
<accession>A0A6A0BCU0</accession>
<sequence>MIKIFGRLRYHWQPELSISIIYWCLAISPIFISLALLYERMTISKTSFLLFIAFIILVWVGLQRYFIISDNEDLLLSPGLVPLYAGKMVISGIFKIQVSKHAIVIYSERFPKGKIYYMRQWPKKYFVDALIINSYFQGELELIGHIDHYFELYAEDKKSKLSQI</sequence>
<dbReference type="AlphaFoldDB" id="A0A6A0BCU0"/>
<keyword evidence="1" id="KW-0472">Membrane</keyword>
<name>A0A6A0BCU0_9LACT</name>
<comment type="caution">
    <text evidence="2">The sequence shown here is derived from an EMBL/GenBank/DDBJ whole genome shotgun (WGS) entry which is preliminary data.</text>
</comment>
<evidence type="ECO:0000313" key="3">
    <source>
        <dbReference type="Proteomes" id="UP000480303"/>
    </source>
</evidence>
<evidence type="ECO:0000256" key="1">
    <source>
        <dbReference type="SAM" id="Phobius"/>
    </source>
</evidence>
<dbReference type="Pfam" id="PF17255">
    <property type="entry name" value="EbsA"/>
    <property type="match status" value="1"/>
</dbReference>
<keyword evidence="1" id="KW-1133">Transmembrane helix</keyword>
<dbReference type="Proteomes" id="UP000480303">
    <property type="component" value="Unassembled WGS sequence"/>
</dbReference>
<reference evidence="2 3" key="1">
    <citation type="submission" date="2020-02" db="EMBL/GenBank/DDBJ databases">
        <title>Draft genome sequence of Lactococcus sp. Hs30E4-3.</title>
        <authorList>
            <person name="Noda S."/>
            <person name="Yuki M."/>
            <person name="Ohkuma M."/>
        </authorList>
    </citation>
    <scope>NUCLEOTIDE SEQUENCE [LARGE SCALE GENOMIC DNA]</scope>
    <source>
        <strain evidence="2 3">Hs30E4-3</strain>
    </source>
</reference>
<feature type="transmembrane region" description="Helical" evidence="1">
    <location>
        <begin position="49"/>
        <end position="68"/>
    </location>
</feature>
<dbReference type="RefSeq" id="WP_172208911.1">
    <property type="nucleotide sequence ID" value="NZ_BLLI01000033.1"/>
</dbReference>
<protein>
    <submittedName>
        <fullName evidence="2">Putative pore-forming peptide</fullName>
    </submittedName>
</protein>
<feature type="transmembrane region" description="Helical" evidence="1">
    <location>
        <begin position="20"/>
        <end position="37"/>
    </location>
</feature>
<dbReference type="InterPro" id="IPR020215">
    <property type="entry name" value="EbsA-like"/>
</dbReference>
<evidence type="ECO:0000313" key="2">
    <source>
        <dbReference type="EMBL" id="GFH42666.1"/>
    </source>
</evidence>
<proteinExistence type="predicted"/>
<organism evidence="2 3">
    <name type="scientific">Pseudolactococcus hodotermopsidis</name>
    <dbReference type="NCBI Taxonomy" id="2709157"/>
    <lineage>
        <taxon>Bacteria</taxon>
        <taxon>Bacillati</taxon>
        <taxon>Bacillota</taxon>
        <taxon>Bacilli</taxon>
        <taxon>Lactobacillales</taxon>
        <taxon>Streptococcaceae</taxon>
        <taxon>Pseudolactococcus</taxon>
    </lineage>
</organism>